<gene>
    <name evidence="1" type="ORF">A0H81_11245</name>
</gene>
<name>A0A1C7LVW1_GRIFR</name>
<dbReference type="AlphaFoldDB" id="A0A1C7LVW1"/>
<evidence type="ECO:0000313" key="1">
    <source>
        <dbReference type="EMBL" id="OBZ68861.1"/>
    </source>
</evidence>
<organism evidence="1 2">
    <name type="scientific">Grifola frondosa</name>
    <name type="common">Maitake</name>
    <name type="synonym">Polyporus frondosus</name>
    <dbReference type="NCBI Taxonomy" id="5627"/>
    <lineage>
        <taxon>Eukaryota</taxon>
        <taxon>Fungi</taxon>
        <taxon>Dikarya</taxon>
        <taxon>Basidiomycota</taxon>
        <taxon>Agaricomycotina</taxon>
        <taxon>Agaricomycetes</taxon>
        <taxon>Polyporales</taxon>
        <taxon>Grifolaceae</taxon>
        <taxon>Grifola</taxon>
    </lineage>
</organism>
<dbReference type="EMBL" id="LUGG01000019">
    <property type="protein sequence ID" value="OBZ68861.1"/>
    <property type="molecule type" value="Genomic_DNA"/>
</dbReference>
<comment type="caution">
    <text evidence="1">The sequence shown here is derived from an EMBL/GenBank/DDBJ whole genome shotgun (WGS) entry which is preliminary data.</text>
</comment>
<proteinExistence type="predicted"/>
<accession>A0A1C7LVW1</accession>
<evidence type="ECO:0000313" key="2">
    <source>
        <dbReference type="Proteomes" id="UP000092993"/>
    </source>
</evidence>
<dbReference type="Proteomes" id="UP000092993">
    <property type="component" value="Unassembled WGS sequence"/>
</dbReference>
<protein>
    <submittedName>
        <fullName evidence="1">Uncharacterized protein</fullName>
    </submittedName>
</protein>
<sequence length="91" mass="10305">MSGTSYGLNIYNHAHSFCLAYLPPSQTAWLCDWPSPTLHLHPLYHCMRLDSHSTSRLFTVYLHSDPSMLYPYHLSHVRVVSNHINVAAGPA</sequence>
<keyword evidence="2" id="KW-1185">Reference proteome</keyword>
<reference evidence="1 2" key="1">
    <citation type="submission" date="2016-03" db="EMBL/GenBank/DDBJ databases">
        <title>Whole genome sequencing of Grifola frondosa 9006-11.</title>
        <authorList>
            <person name="Min B."/>
            <person name="Park H."/>
            <person name="Kim J.-G."/>
            <person name="Cho H."/>
            <person name="Oh Y.-L."/>
            <person name="Kong W.-S."/>
            <person name="Choi I.-G."/>
        </authorList>
    </citation>
    <scope>NUCLEOTIDE SEQUENCE [LARGE SCALE GENOMIC DNA]</scope>
    <source>
        <strain evidence="1 2">9006-11</strain>
    </source>
</reference>